<protein>
    <submittedName>
        <fullName evidence="8">GPR1/FUN34/yaaH family-domain-containing protein</fullName>
    </submittedName>
</protein>
<keyword evidence="4 7" id="KW-1133">Transmembrane helix</keyword>
<evidence type="ECO:0000256" key="3">
    <source>
        <dbReference type="ARBA" id="ARBA00022692"/>
    </source>
</evidence>
<evidence type="ECO:0000256" key="7">
    <source>
        <dbReference type="SAM" id="Phobius"/>
    </source>
</evidence>
<feature type="transmembrane region" description="Helical" evidence="7">
    <location>
        <begin position="38"/>
        <end position="57"/>
    </location>
</feature>
<evidence type="ECO:0000313" key="8">
    <source>
        <dbReference type="EMBL" id="ORZ22010.1"/>
    </source>
</evidence>
<sequence>MSMETIEVPDTKFDSTTEIDMPPLPPPPVAHVVTANPAPLGLCAFALSTFVLSLHLIGAGVELDGPQSIVNSLALFYGGLCQILTGMWEFRTGNTFGATTFTSYGAYWISYGFIYLPSSNIIDGYGGQTEAFNHSLGLFMIGWALFTGLMLVAAHRSCLTLVAQFFMLFLTYVLTAACKFNGSTSTSVASGVCGLITALLAFYNAMAGMLTPDNSFFILPIGRLP</sequence>
<feature type="transmembrane region" description="Helical" evidence="7">
    <location>
        <begin position="136"/>
        <end position="155"/>
    </location>
</feature>
<organism evidence="8 9">
    <name type="scientific">Absidia repens</name>
    <dbReference type="NCBI Taxonomy" id="90262"/>
    <lineage>
        <taxon>Eukaryota</taxon>
        <taxon>Fungi</taxon>
        <taxon>Fungi incertae sedis</taxon>
        <taxon>Mucoromycota</taxon>
        <taxon>Mucoromycotina</taxon>
        <taxon>Mucoromycetes</taxon>
        <taxon>Mucorales</taxon>
        <taxon>Cunninghamellaceae</taxon>
        <taxon>Absidia</taxon>
    </lineage>
</organism>
<evidence type="ECO:0000256" key="1">
    <source>
        <dbReference type="ARBA" id="ARBA00004141"/>
    </source>
</evidence>
<evidence type="ECO:0000313" key="9">
    <source>
        <dbReference type="Proteomes" id="UP000193560"/>
    </source>
</evidence>
<dbReference type="EMBL" id="MCGE01000004">
    <property type="protein sequence ID" value="ORZ22010.1"/>
    <property type="molecule type" value="Genomic_DNA"/>
</dbReference>
<dbReference type="InterPro" id="IPR051633">
    <property type="entry name" value="AceTr"/>
</dbReference>
<evidence type="ECO:0000256" key="6">
    <source>
        <dbReference type="SAM" id="MobiDB-lite"/>
    </source>
</evidence>
<comment type="caution">
    <text evidence="8">The sequence shown here is derived from an EMBL/GenBank/DDBJ whole genome shotgun (WGS) entry which is preliminary data.</text>
</comment>
<dbReference type="PROSITE" id="PS01114">
    <property type="entry name" value="GPR1_FUN34_YAAH"/>
    <property type="match status" value="1"/>
</dbReference>
<name>A0A1X2IT98_9FUNG</name>
<dbReference type="OrthoDB" id="3648309at2759"/>
<keyword evidence="5 7" id="KW-0472">Membrane</keyword>
<dbReference type="PANTHER" id="PTHR31123">
    <property type="entry name" value="ACCUMULATION OF DYADS PROTEIN 2-RELATED"/>
    <property type="match status" value="1"/>
</dbReference>
<feature type="transmembrane region" description="Helical" evidence="7">
    <location>
        <begin position="187"/>
        <end position="206"/>
    </location>
</feature>
<keyword evidence="3 7" id="KW-0812">Transmembrane</keyword>
<feature type="transmembrane region" description="Helical" evidence="7">
    <location>
        <begin position="69"/>
        <end position="90"/>
    </location>
</feature>
<dbReference type="Proteomes" id="UP000193560">
    <property type="component" value="Unassembled WGS sequence"/>
</dbReference>
<dbReference type="Pfam" id="PF01184">
    <property type="entry name" value="Gpr1_Fun34_YaaH"/>
    <property type="match status" value="1"/>
</dbReference>
<comment type="similarity">
    <text evidence="2">Belongs to the acetate uptake transporter (AceTr) (TC 2.A.96) family.</text>
</comment>
<keyword evidence="9" id="KW-1185">Reference proteome</keyword>
<dbReference type="PANTHER" id="PTHR31123:SF1">
    <property type="entry name" value="ACCUMULATION OF DYADS PROTEIN 2-RELATED"/>
    <property type="match status" value="1"/>
</dbReference>
<dbReference type="InterPro" id="IPR000791">
    <property type="entry name" value="Gpr1/Fun34/SatP-like"/>
</dbReference>
<reference evidence="8 9" key="1">
    <citation type="submission" date="2016-07" db="EMBL/GenBank/DDBJ databases">
        <title>Pervasive Adenine N6-methylation of Active Genes in Fungi.</title>
        <authorList>
            <consortium name="DOE Joint Genome Institute"/>
            <person name="Mondo S.J."/>
            <person name="Dannebaum R.O."/>
            <person name="Kuo R.C."/>
            <person name="Labutti K."/>
            <person name="Haridas S."/>
            <person name="Kuo A."/>
            <person name="Salamov A."/>
            <person name="Ahrendt S.R."/>
            <person name="Lipzen A."/>
            <person name="Sullivan W."/>
            <person name="Andreopoulos W.B."/>
            <person name="Clum A."/>
            <person name="Lindquist E."/>
            <person name="Daum C."/>
            <person name="Ramamoorthy G.K."/>
            <person name="Gryganskyi A."/>
            <person name="Culley D."/>
            <person name="Magnuson J.K."/>
            <person name="James T.Y."/>
            <person name="O'Malley M.A."/>
            <person name="Stajich J.E."/>
            <person name="Spatafora J.W."/>
            <person name="Visel A."/>
            <person name="Grigoriev I.V."/>
        </authorList>
    </citation>
    <scope>NUCLEOTIDE SEQUENCE [LARGE SCALE GENOMIC DNA]</scope>
    <source>
        <strain evidence="8 9">NRRL 1336</strain>
    </source>
</reference>
<evidence type="ECO:0000256" key="5">
    <source>
        <dbReference type="ARBA" id="ARBA00023136"/>
    </source>
</evidence>
<feature type="transmembrane region" description="Helical" evidence="7">
    <location>
        <begin position="161"/>
        <end position="180"/>
    </location>
</feature>
<dbReference type="STRING" id="90262.A0A1X2IT98"/>
<dbReference type="NCBIfam" id="NF038013">
    <property type="entry name" value="AceTr_1"/>
    <property type="match status" value="1"/>
</dbReference>
<evidence type="ECO:0000256" key="2">
    <source>
        <dbReference type="ARBA" id="ARBA00005587"/>
    </source>
</evidence>
<dbReference type="AlphaFoldDB" id="A0A1X2IT98"/>
<feature type="transmembrane region" description="Helical" evidence="7">
    <location>
        <begin position="96"/>
        <end position="116"/>
    </location>
</feature>
<dbReference type="GO" id="GO:0005886">
    <property type="term" value="C:plasma membrane"/>
    <property type="evidence" value="ECO:0007669"/>
    <property type="project" value="TreeGrafter"/>
</dbReference>
<dbReference type="GO" id="GO:0015123">
    <property type="term" value="F:acetate transmembrane transporter activity"/>
    <property type="evidence" value="ECO:0007669"/>
    <property type="project" value="TreeGrafter"/>
</dbReference>
<feature type="region of interest" description="Disordered" evidence="6">
    <location>
        <begin position="1"/>
        <end position="20"/>
    </location>
</feature>
<dbReference type="InterPro" id="IPR047622">
    <property type="entry name" value="GPR1_FUN34_YAAH"/>
</dbReference>
<proteinExistence type="inferred from homology"/>
<gene>
    <name evidence="8" type="ORF">BCR42DRAFT_405314</name>
</gene>
<evidence type="ECO:0000256" key="4">
    <source>
        <dbReference type="ARBA" id="ARBA00022989"/>
    </source>
</evidence>
<comment type="subcellular location">
    <subcellularLocation>
        <location evidence="1">Membrane</location>
        <topology evidence="1">Multi-pass membrane protein</topology>
    </subcellularLocation>
</comment>
<accession>A0A1X2IT98</accession>